<evidence type="ECO:0000256" key="3">
    <source>
        <dbReference type="ARBA" id="ARBA00022598"/>
    </source>
</evidence>
<dbReference type="Gene3D" id="3.60.110.10">
    <property type="entry name" value="Carbon-nitrogen hydrolase"/>
    <property type="match status" value="1"/>
</dbReference>
<gene>
    <name evidence="7" type="primary">nadE</name>
    <name evidence="11" type="ORF">SSPSH_000269</name>
</gene>
<keyword evidence="12" id="KW-1185">Reference proteome</keyword>
<comment type="caution">
    <text evidence="7">Lacks conserved residue(s) required for the propagation of feature annotation.</text>
</comment>
<dbReference type="GO" id="GO:0008795">
    <property type="term" value="F:NAD+ synthase activity"/>
    <property type="evidence" value="ECO:0007669"/>
    <property type="project" value="UniProtKB-UniRule"/>
</dbReference>
<keyword evidence="4 7" id="KW-0547">Nucleotide-binding</keyword>
<dbReference type="PANTHER" id="PTHR23090">
    <property type="entry name" value="NH 3 /GLUTAMINE-DEPENDENT NAD + SYNTHETASE"/>
    <property type="match status" value="1"/>
</dbReference>
<keyword evidence="3 7" id="KW-0436">Ligase</keyword>
<dbReference type="eggNOG" id="COG0388">
    <property type="taxonomic scope" value="Bacteria"/>
</dbReference>
<feature type="active site" description="Proton acceptor; for glutaminase activity" evidence="7">
    <location>
        <position position="47"/>
    </location>
</feature>
<dbReference type="CDD" id="cd07570">
    <property type="entry name" value="GAT_Gln-NAD-synth"/>
    <property type="match status" value="1"/>
</dbReference>
<evidence type="ECO:0000256" key="2">
    <source>
        <dbReference type="ARBA" id="ARBA00007145"/>
    </source>
</evidence>
<dbReference type="InterPro" id="IPR003694">
    <property type="entry name" value="NAD_synthase"/>
</dbReference>
<comment type="catalytic activity">
    <reaction evidence="7 8">
        <text>deamido-NAD(+) + L-glutamine + ATP + H2O = L-glutamate + AMP + diphosphate + NAD(+) + H(+)</text>
        <dbReference type="Rhea" id="RHEA:24384"/>
        <dbReference type="ChEBI" id="CHEBI:15377"/>
        <dbReference type="ChEBI" id="CHEBI:15378"/>
        <dbReference type="ChEBI" id="CHEBI:29985"/>
        <dbReference type="ChEBI" id="CHEBI:30616"/>
        <dbReference type="ChEBI" id="CHEBI:33019"/>
        <dbReference type="ChEBI" id="CHEBI:57540"/>
        <dbReference type="ChEBI" id="CHEBI:58359"/>
        <dbReference type="ChEBI" id="CHEBI:58437"/>
        <dbReference type="ChEBI" id="CHEBI:456215"/>
        <dbReference type="EC" id="6.3.5.1"/>
    </reaction>
</comment>
<protein>
    <recommendedName>
        <fullName evidence="7 8">Glutamine-dependent NAD(+) synthetase</fullName>
        <ecNumber evidence="7 8">6.3.5.1</ecNumber>
    </recommendedName>
    <alternativeName>
        <fullName evidence="7 8">NAD(+) synthase [glutamine-hydrolyzing]</fullName>
    </alternativeName>
</protein>
<dbReference type="Pfam" id="PF02540">
    <property type="entry name" value="NAD_synthase"/>
    <property type="match status" value="1"/>
</dbReference>
<reference evidence="11 12" key="1">
    <citation type="journal article" date="2011" name="J. Bacteriol.">
        <title>Genome sequence of Salinisphaera shabanensis, a gammaproteobacterium from the harsh, variable environment of the brine-seawater interface of the Shaban Deep in the Red Sea.</title>
        <authorList>
            <person name="Antunes A."/>
            <person name="Alam I."/>
            <person name="Bajic V.B."/>
            <person name="Stingl U."/>
        </authorList>
    </citation>
    <scope>NUCLEOTIDE SEQUENCE [LARGE SCALE GENOMIC DNA]</scope>
    <source>
        <strain evidence="11 12">E1L3A</strain>
    </source>
</reference>
<dbReference type="GO" id="GO:0003952">
    <property type="term" value="F:NAD+ synthase (glutamine-hydrolyzing) activity"/>
    <property type="evidence" value="ECO:0007669"/>
    <property type="project" value="UniProtKB-UniRule"/>
</dbReference>
<reference evidence="11 12" key="2">
    <citation type="journal article" date="2013" name="PLoS ONE">
        <title>INDIGO - INtegrated Data Warehouse of MIcrobial GenOmes with Examples from the Red Sea Extremophiles.</title>
        <authorList>
            <person name="Alam I."/>
            <person name="Antunes A."/>
            <person name="Kamau A.A."/>
            <person name="Ba Alawi W."/>
            <person name="Kalkatawi M."/>
            <person name="Stingl U."/>
            <person name="Bajic V.B."/>
        </authorList>
    </citation>
    <scope>NUCLEOTIDE SEQUENCE [LARGE SCALE GENOMIC DNA]</scope>
    <source>
        <strain evidence="11 12">E1L3A</strain>
    </source>
</reference>
<evidence type="ECO:0000259" key="10">
    <source>
        <dbReference type="PROSITE" id="PS50263"/>
    </source>
</evidence>
<evidence type="ECO:0000256" key="5">
    <source>
        <dbReference type="ARBA" id="ARBA00022840"/>
    </source>
</evidence>
<dbReference type="PROSITE" id="PS50263">
    <property type="entry name" value="CN_HYDROLASE"/>
    <property type="match status" value="1"/>
</dbReference>
<proteinExistence type="inferred from homology"/>
<feature type="active site" description="Nucleophile; for glutaminase activity" evidence="7">
    <location>
        <position position="150"/>
    </location>
</feature>
<evidence type="ECO:0000256" key="7">
    <source>
        <dbReference type="HAMAP-Rule" id="MF_02090"/>
    </source>
</evidence>
<feature type="binding site" evidence="7">
    <location>
        <position position="176"/>
    </location>
    <ligand>
        <name>L-glutamine</name>
        <dbReference type="ChEBI" id="CHEBI:58359"/>
    </ligand>
</feature>
<dbReference type="Proteomes" id="UP000006242">
    <property type="component" value="Unassembled WGS sequence"/>
</dbReference>
<dbReference type="InterPro" id="IPR014445">
    <property type="entry name" value="Gln-dep_NAD_synthase"/>
</dbReference>
<dbReference type="AlphaFoldDB" id="U2ESG8"/>
<feature type="binding site" evidence="7">
    <location>
        <position position="396"/>
    </location>
    <ligand>
        <name>ATP</name>
        <dbReference type="ChEBI" id="CHEBI:30616"/>
    </ligand>
</feature>
<dbReference type="HAMAP" id="MF_02090">
    <property type="entry name" value="NadE_glutamine_dep"/>
    <property type="match status" value="1"/>
</dbReference>
<evidence type="ECO:0000256" key="6">
    <source>
        <dbReference type="ARBA" id="ARBA00023027"/>
    </source>
</evidence>
<dbReference type="InterPro" id="IPR003010">
    <property type="entry name" value="C-N_Hydrolase"/>
</dbReference>
<dbReference type="OrthoDB" id="9760188at2"/>
<dbReference type="eggNOG" id="COG0171">
    <property type="taxonomic scope" value="Bacteria"/>
</dbReference>
<dbReference type="NCBIfam" id="NF010588">
    <property type="entry name" value="PRK13981.1"/>
    <property type="match status" value="1"/>
</dbReference>
<dbReference type="InterPro" id="IPR014729">
    <property type="entry name" value="Rossmann-like_a/b/a_fold"/>
</dbReference>
<dbReference type="SUPFAM" id="SSF56317">
    <property type="entry name" value="Carbon-nitrogen hydrolase"/>
    <property type="match status" value="1"/>
</dbReference>
<evidence type="ECO:0000256" key="4">
    <source>
        <dbReference type="ARBA" id="ARBA00022741"/>
    </source>
</evidence>
<dbReference type="InterPro" id="IPR036526">
    <property type="entry name" value="C-N_Hydrolase_sf"/>
</dbReference>
<evidence type="ECO:0000256" key="9">
    <source>
        <dbReference type="RuleBase" id="RU003811"/>
    </source>
</evidence>
<evidence type="ECO:0000256" key="1">
    <source>
        <dbReference type="ARBA" id="ARBA00005188"/>
    </source>
</evidence>
<evidence type="ECO:0000313" key="11">
    <source>
        <dbReference type="EMBL" id="ERJ20922.1"/>
    </source>
</evidence>
<keyword evidence="6 7" id="KW-0520">NAD</keyword>
<sequence length="541" mass="58813">MGESSLRIALAQLNVWVGDIEGNARQMMEAAATARDRDHADIVAFPEMALLGYPPDDLLLRRGLPDAIESALALLTEQLTGITAVVGYPEYAGEDIYNAAAVISDGERVAHYRKQCLPNYGVFDERRHYRSGDAPCVFELGKRRIGVTICEDIWEQGPAAQAKAAGAEVLINLNASPFHVEKQGEREGLLAQRAKANDLAICYVNCVGGQDELVFDGRSCAVDRSGQLTLRAPAFESGVFCVDTQAQSGTQGTPSIVAEESDEALIYDALVRATRDYVDRNGFPGALIGASGGIDSALAMAIAADALGGDRVWAVSMPSRYTADISNVDAADQAERMGVHYDELPIEDGFSALLNTLAPLFGDREPDTAEENLQSRIRGALLMSLSNKFGHVVLATGNKSEMAVGYATLYGDMCGGFAPLKDVYKTWVYRLAKFRNTRGDVIPERVITRPPSAELRDDQADTDTLPEYDVLDPIIEAYVEDGESIEGICARGFAEDDVRQVAGLIRRNEYKRRQAAPGPKVTRRAFGRDRRYPITAVYGDL</sequence>
<dbReference type="Pfam" id="PF00795">
    <property type="entry name" value="CN_hydrolase"/>
    <property type="match status" value="1"/>
</dbReference>
<comment type="similarity">
    <text evidence="2 7 8">In the C-terminal section; belongs to the NAD synthetase family.</text>
</comment>
<keyword evidence="5 7" id="KW-0067">ATP-binding</keyword>
<feature type="domain" description="CN hydrolase" evidence="10">
    <location>
        <begin position="6"/>
        <end position="246"/>
    </location>
</feature>
<dbReference type="EC" id="6.3.5.1" evidence="7 8"/>
<dbReference type="PANTHER" id="PTHR23090:SF9">
    <property type="entry name" value="GLUTAMINE-DEPENDENT NAD(+) SYNTHETASE"/>
    <property type="match status" value="1"/>
</dbReference>
<dbReference type="GO" id="GO:0005524">
    <property type="term" value="F:ATP binding"/>
    <property type="evidence" value="ECO:0007669"/>
    <property type="project" value="UniProtKB-UniRule"/>
</dbReference>
<comment type="pathway">
    <text evidence="1 7 8">Cofactor biosynthesis; NAD(+) biosynthesis; NAD(+) from deamido-NAD(+) (L-Gln route): step 1/1.</text>
</comment>
<dbReference type="CDD" id="cd00553">
    <property type="entry name" value="NAD_synthase"/>
    <property type="match status" value="1"/>
</dbReference>
<comment type="similarity">
    <text evidence="9">Belongs to the NAD synthetase family.</text>
</comment>
<feature type="binding site" evidence="7">
    <location>
        <position position="511"/>
    </location>
    <ligand>
        <name>deamido-NAD(+)</name>
        <dbReference type="ChEBI" id="CHEBI:58437"/>
        <note>ligand shared between two neighboring subunits</note>
    </ligand>
</feature>
<dbReference type="RefSeq" id="WP_006913164.1">
    <property type="nucleotide sequence ID" value="NZ_AFNV02000001.1"/>
</dbReference>
<accession>U2ESG8</accession>
<comment type="function">
    <text evidence="7">Catalyzes the ATP-dependent amidation of deamido-NAD to form NAD. Uses L-glutamine as a nitrogen source.</text>
</comment>
<name>U2ESG8_9GAMM</name>
<dbReference type="InterPro" id="IPR022310">
    <property type="entry name" value="NAD/GMP_synthase"/>
</dbReference>
<dbReference type="EMBL" id="AFNV02000001">
    <property type="protein sequence ID" value="ERJ20922.1"/>
    <property type="molecule type" value="Genomic_DNA"/>
</dbReference>
<dbReference type="GO" id="GO:0005737">
    <property type="term" value="C:cytoplasm"/>
    <property type="evidence" value="ECO:0007669"/>
    <property type="project" value="InterPro"/>
</dbReference>
<dbReference type="UniPathway" id="UPA00253">
    <property type="reaction ID" value="UER00334"/>
</dbReference>
<organism evidence="11 12">
    <name type="scientific">Salinisphaera shabanensis E1L3A</name>
    <dbReference type="NCBI Taxonomy" id="1033802"/>
    <lineage>
        <taxon>Bacteria</taxon>
        <taxon>Pseudomonadati</taxon>
        <taxon>Pseudomonadota</taxon>
        <taxon>Gammaproteobacteria</taxon>
        <taxon>Salinisphaerales</taxon>
        <taxon>Salinisphaeraceae</taxon>
        <taxon>Salinisphaera</taxon>
    </lineage>
</organism>
<feature type="binding site" evidence="7">
    <location>
        <begin position="289"/>
        <end position="296"/>
    </location>
    <ligand>
        <name>ATP</name>
        <dbReference type="ChEBI" id="CHEBI:30616"/>
    </ligand>
</feature>
<evidence type="ECO:0000313" key="12">
    <source>
        <dbReference type="Proteomes" id="UP000006242"/>
    </source>
</evidence>
<evidence type="ECO:0000256" key="8">
    <source>
        <dbReference type="PIRNR" id="PIRNR006630"/>
    </source>
</evidence>
<dbReference type="SUPFAM" id="SSF52402">
    <property type="entry name" value="Adenine nucleotide alpha hydrolases-like"/>
    <property type="match status" value="1"/>
</dbReference>
<dbReference type="GO" id="GO:0004359">
    <property type="term" value="F:glutaminase activity"/>
    <property type="evidence" value="ECO:0007669"/>
    <property type="project" value="InterPro"/>
</dbReference>
<dbReference type="NCBIfam" id="TIGR00552">
    <property type="entry name" value="nadE"/>
    <property type="match status" value="1"/>
</dbReference>
<feature type="binding site" evidence="7">
    <location>
        <position position="372"/>
    </location>
    <ligand>
        <name>deamido-NAD(+)</name>
        <dbReference type="ChEBI" id="CHEBI:58437"/>
        <note>ligand shared between two neighboring subunits</note>
    </ligand>
</feature>
<feature type="binding site" evidence="7">
    <location>
        <position position="182"/>
    </location>
    <ligand>
        <name>L-glutamine</name>
        <dbReference type="ChEBI" id="CHEBI:58359"/>
    </ligand>
</feature>
<feature type="binding site" evidence="7">
    <location>
        <position position="401"/>
    </location>
    <ligand>
        <name>deamido-NAD(+)</name>
        <dbReference type="ChEBI" id="CHEBI:58437"/>
        <note>ligand shared between two neighboring subunits</note>
    </ligand>
</feature>
<dbReference type="Gene3D" id="3.40.50.620">
    <property type="entry name" value="HUPs"/>
    <property type="match status" value="1"/>
</dbReference>
<dbReference type="FunFam" id="3.40.50.620:FF:000106">
    <property type="entry name" value="Glutamine-dependent NAD(+) synthetase"/>
    <property type="match status" value="1"/>
</dbReference>
<feature type="active site" description="For glutaminase activity" evidence="7">
    <location>
        <position position="114"/>
    </location>
</feature>
<dbReference type="PIRSF" id="PIRSF006630">
    <property type="entry name" value="NADS_GAT"/>
    <property type="match status" value="1"/>
</dbReference>
<dbReference type="GO" id="GO:0009435">
    <property type="term" value="P:NAD+ biosynthetic process"/>
    <property type="evidence" value="ECO:0007669"/>
    <property type="project" value="UniProtKB-UniRule"/>
</dbReference>
<feature type="binding site" evidence="7">
    <location>
        <position position="120"/>
    </location>
    <ligand>
        <name>L-glutamine</name>
        <dbReference type="ChEBI" id="CHEBI:58359"/>
    </ligand>
</feature>
<comment type="caution">
    <text evidence="11">The sequence shown here is derived from an EMBL/GenBank/DDBJ whole genome shotgun (WGS) entry which is preliminary data.</text>
</comment>
<dbReference type="STRING" id="1033802.SSPSH_000269"/>